<dbReference type="GO" id="GO:0008360">
    <property type="term" value="P:regulation of cell shape"/>
    <property type="evidence" value="ECO:0007669"/>
    <property type="project" value="UniProtKB-KW"/>
</dbReference>
<accession>A0A9D1MLC0</accession>
<dbReference type="Gene3D" id="3.90.190.20">
    <property type="entry name" value="Mur ligase, C-terminal domain"/>
    <property type="match status" value="1"/>
</dbReference>
<evidence type="ECO:0000259" key="11">
    <source>
        <dbReference type="Pfam" id="PF02875"/>
    </source>
</evidence>
<feature type="binding site" evidence="8">
    <location>
        <begin position="399"/>
        <end position="402"/>
    </location>
    <ligand>
        <name>meso-2,6-diaminopimelate</name>
        <dbReference type="ChEBI" id="CHEBI:57791"/>
    </ligand>
</feature>
<sequence length="477" mass="52124">MELKKLLQDLPVKAQGALEGINIDDLCSDSSQVTRGALFAAMRGREKNGEDFAFEAQERGAAAVLSERVIAEIKTPQIITGDVRSAYARVCAKFYGEPSKKLKTVGVTGTNGKSTTAYLIHRIACGCGIRCGLIGTMYIHDGERRSPAQMTTPDPKELNQTLARFVEAGCAAVAAEVSAHALYWRKTDGIVFDLGVFTNLSRDHLDFFGSMEEYARAKGGFFTPEHVRRAVINSDDEFGVRLINSVKVPLISYGLDNPADAFAVNIENGGHGRYIVNDRDRLLEINSRLYGKFNVSNALAAIVCARELGADYADIARVLSETPPPEGRFELIERDGVKFIVDFAHTPDGLENVLLQARKLTEGRLIAVFGCGGDRDRGKRPLMGAIASEYADEVLITSDNPRGEKREDIARDIIAGTDGRARVLLDRREALQEACNAARAGDTVVIAGKGSEKYIEEKGVKTYFDDVEVLKEILAKK</sequence>
<comment type="similarity">
    <text evidence="2 8">Belongs to the MurCDEF family. MurE subfamily.</text>
</comment>
<dbReference type="GO" id="GO:0008765">
    <property type="term" value="F:UDP-N-acetylmuramoylalanyl-D-glutamate-2,6-diaminopimelate ligase activity"/>
    <property type="evidence" value="ECO:0007669"/>
    <property type="project" value="UniProtKB-UniRule"/>
</dbReference>
<dbReference type="GO" id="GO:0071555">
    <property type="term" value="P:cell wall organization"/>
    <property type="evidence" value="ECO:0007669"/>
    <property type="project" value="UniProtKB-KW"/>
</dbReference>
<dbReference type="NCBIfam" id="NF001126">
    <property type="entry name" value="PRK00139.1-4"/>
    <property type="match status" value="1"/>
</dbReference>
<dbReference type="PANTHER" id="PTHR23135">
    <property type="entry name" value="MUR LIGASE FAMILY MEMBER"/>
    <property type="match status" value="1"/>
</dbReference>
<dbReference type="GO" id="GO:0000287">
    <property type="term" value="F:magnesium ion binding"/>
    <property type="evidence" value="ECO:0007669"/>
    <property type="project" value="UniProtKB-UniRule"/>
</dbReference>
<evidence type="ECO:0000313" key="13">
    <source>
        <dbReference type="EMBL" id="HIU62202.1"/>
    </source>
</evidence>
<dbReference type="SUPFAM" id="SSF53623">
    <property type="entry name" value="MurD-like peptide ligases, catalytic domain"/>
    <property type="match status" value="1"/>
</dbReference>
<dbReference type="Gene3D" id="3.40.1390.10">
    <property type="entry name" value="MurE/MurF, N-terminal domain"/>
    <property type="match status" value="1"/>
</dbReference>
<name>A0A9D1MLC0_9FIRM</name>
<reference evidence="13" key="2">
    <citation type="journal article" date="2021" name="PeerJ">
        <title>Extensive microbial diversity within the chicken gut microbiome revealed by metagenomics and culture.</title>
        <authorList>
            <person name="Gilroy R."/>
            <person name="Ravi A."/>
            <person name="Getino M."/>
            <person name="Pursley I."/>
            <person name="Horton D.L."/>
            <person name="Alikhan N.F."/>
            <person name="Baker D."/>
            <person name="Gharbi K."/>
            <person name="Hall N."/>
            <person name="Watson M."/>
            <person name="Adriaenssens E.M."/>
            <person name="Foster-Nyarko E."/>
            <person name="Jarju S."/>
            <person name="Secka A."/>
            <person name="Antonio M."/>
            <person name="Oren A."/>
            <person name="Chaudhuri R.R."/>
            <person name="La Ragione R."/>
            <person name="Hildebrand F."/>
            <person name="Pallen M.J."/>
        </authorList>
    </citation>
    <scope>NUCLEOTIDE SEQUENCE</scope>
    <source>
        <strain evidence="13">9366</strain>
    </source>
</reference>
<dbReference type="GO" id="GO:0051301">
    <property type="term" value="P:cell division"/>
    <property type="evidence" value="ECO:0007669"/>
    <property type="project" value="UniProtKB-KW"/>
</dbReference>
<proteinExistence type="inferred from homology"/>
<comment type="caution">
    <text evidence="8">Lacks conserved residue(s) required for the propagation of feature annotation.</text>
</comment>
<comment type="caution">
    <text evidence="13">The sequence shown here is derived from an EMBL/GenBank/DDBJ whole genome shotgun (WGS) entry which is preliminary data.</text>
</comment>
<evidence type="ECO:0000256" key="7">
    <source>
        <dbReference type="ARBA" id="ARBA00023316"/>
    </source>
</evidence>
<dbReference type="EC" id="6.3.2.13" evidence="8"/>
<feature type="binding site" evidence="8">
    <location>
        <begin position="151"/>
        <end position="152"/>
    </location>
    <ligand>
        <name>UDP-N-acetyl-alpha-D-muramoyl-L-alanyl-D-glutamate</name>
        <dbReference type="ChEBI" id="CHEBI:83900"/>
    </ligand>
</feature>
<feature type="binding site" evidence="8">
    <location>
        <begin position="109"/>
        <end position="115"/>
    </location>
    <ligand>
        <name>ATP</name>
        <dbReference type="ChEBI" id="CHEBI:30616"/>
    </ligand>
</feature>
<evidence type="ECO:0000259" key="12">
    <source>
        <dbReference type="Pfam" id="PF08245"/>
    </source>
</evidence>
<comment type="subcellular location">
    <subcellularLocation>
        <location evidence="8 9">Cytoplasm</location>
    </subcellularLocation>
</comment>
<dbReference type="SUPFAM" id="SSF63418">
    <property type="entry name" value="MurE/MurF N-terminal domain"/>
    <property type="match status" value="1"/>
</dbReference>
<keyword evidence="3 8" id="KW-0132">Cell division</keyword>
<evidence type="ECO:0000256" key="8">
    <source>
        <dbReference type="HAMAP-Rule" id="MF_00208"/>
    </source>
</evidence>
<dbReference type="Pfam" id="PF01225">
    <property type="entry name" value="Mur_ligase"/>
    <property type="match status" value="1"/>
</dbReference>
<feature type="domain" description="Mur ligase N-terminal catalytic" evidence="10">
    <location>
        <begin position="27"/>
        <end position="70"/>
    </location>
</feature>
<dbReference type="InterPro" id="IPR013221">
    <property type="entry name" value="Mur_ligase_cen"/>
</dbReference>
<dbReference type="SUPFAM" id="SSF53244">
    <property type="entry name" value="MurD-like peptide ligases, peptide-binding domain"/>
    <property type="match status" value="1"/>
</dbReference>
<dbReference type="InterPro" id="IPR004101">
    <property type="entry name" value="Mur_ligase_C"/>
</dbReference>
<gene>
    <name evidence="8" type="primary">murE</name>
    <name evidence="13" type="ORF">IAB07_00345</name>
</gene>
<feature type="modified residue" description="N6-carboxylysine" evidence="8">
    <location>
        <position position="218"/>
    </location>
</feature>
<evidence type="ECO:0000256" key="1">
    <source>
        <dbReference type="ARBA" id="ARBA00004752"/>
    </source>
</evidence>
<dbReference type="Proteomes" id="UP000824145">
    <property type="component" value="Unassembled WGS sequence"/>
</dbReference>
<feature type="binding site" evidence="8">
    <location>
        <position position="448"/>
    </location>
    <ligand>
        <name>meso-2,6-diaminopimelate</name>
        <dbReference type="ChEBI" id="CHEBI:57791"/>
    </ligand>
</feature>
<keyword evidence="8" id="KW-0963">Cytoplasm</keyword>
<keyword evidence="5 8" id="KW-0573">Peptidoglycan synthesis</keyword>
<comment type="cofactor">
    <cofactor evidence="8">
        <name>Mg(2+)</name>
        <dbReference type="ChEBI" id="CHEBI:18420"/>
    </cofactor>
</comment>
<evidence type="ECO:0000256" key="6">
    <source>
        <dbReference type="ARBA" id="ARBA00023306"/>
    </source>
</evidence>
<dbReference type="GO" id="GO:0009252">
    <property type="term" value="P:peptidoglycan biosynthetic process"/>
    <property type="evidence" value="ECO:0007669"/>
    <property type="project" value="UniProtKB-UniRule"/>
</dbReference>
<feature type="binding site" evidence="8">
    <location>
        <position position="30"/>
    </location>
    <ligand>
        <name>UDP-N-acetyl-alpha-D-muramoyl-L-alanyl-D-glutamate</name>
        <dbReference type="ChEBI" id="CHEBI:83900"/>
    </ligand>
</feature>
<dbReference type="EMBL" id="DVNJ01000001">
    <property type="protein sequence ID" value="HIU62202.1"/>
    <property type="molecule type" value="Genomic_DNA"/>
</dbReference>
<dbReference type="InterPro" id="IPR000713">
    <property type="entry name" value="Mur_ligase_N"/>
</dbReference>
<keyword evidence="8" id="KW-0547">Nucleotide-binding</keyword>
<evidence type="ECO:0000256" key="5">
    <source>
        <dbReference type="ARBA" id="ARBA00022984"/>
    </source>
</evidence>
<comment type="PTM">
    <text evidence="8">Carboxylation is probably crucial for Mg(2+) binding and, consequently, for the gamma-phosphate positioning of ATP.</text>
</comment>
<dbReference type="Pfam" id="PF02875">
    <property type="entry name" value="Mur_ligase_C"/>
    <property type="match status" value="1"/>
</dbReference>
<feature type="binding site" evidence="8">
    <location>
        <position position="452"/>
    </location>
    <ligand>
        <name>meso-2,6-diaminopimelate</name>
        <dbReference type="ChEBI" id="CHEBI:57791"/>
    </ligand>
</feature>
<protein>
    <recommendedName>
        <fullName evidence="8">UDP-N-acetylmuramoyl-L-alanyl-D-glutamate--2,6-diaminopimelate ligase</fullName>
        <ecNumber evidence="8">6.3.2.13</ecNumber>
    </recommendedName>
    <alternativeName>
        <fullName evidence="8">Meso-A2pm-adding enzyme</fullName>
    </alternativeName>
    <alternativeName>
        <fullName evidence="8">Meso-diaminopimelate-adding enzyme</fullName>
    </alternativeName>
    <alternativeName>
        <fullName evidence="8">UDP-MurNAc-L-Ala-D-Glu:meso-diaminopimelate ligase</fullName>
    </alternativeName>
    <alternativeName>
        <fullName evidence="8">UDP-MurNAc-tripeptide synthetase</fullName>
    </alternativeName>
    <alternativeName>
        <fullName evidence="8">UDP-N-acetylmuramyl-tripeptide synthetase</fullName>
    </alternativeName>
</protein>
<dbReference type="AlphaFoldDB" id="A0A9D1MLC0"/>
<feature type="binding site" evidence="8">
    <location>
        <position position="178"/>
    </location>
    <ligand>
        <name>UDP-N-acetyl-alpha-D-muramoyl-L-alanyl-D-glutamate</name>
        <dbReference type="ChEBI" id="CHEBI:83900"/>
    </ligand>
</feature>
<dbReference type="GO" id="GO:0005737">
    <property type="term" value="C:cytoplasm"/>
    <property type="evidence" value="ECO:0007669"/>
    <property type="project" value="UniProtKB-SubCell"/>
</dbReference>
<dbReference type="InterPro" id="IPR005761">
    <property type="entry name" value="UDP-N-AcMur-Glu-dNH2Pim_ligase"/>
</dbReference>
<evidence type="ECO:0000256" key="9">
    <source>
        <dbReference type="RuleBase" id="RU004135"/>
    </source>
</evidence>
<keyword evidence="8" id="KW-0460">Magnesium</keyword>
<comment type="pathway">
    <text evidence="1 8 9">Cell wall biogenesis; peptidoglycan biosynthesis.</text>
</comment>
<dbReference type="Gene3D" id="3.40.1190.10">
    <property type="entry name" value="Mur-like, catalytic domain"/>
    <property type="match status" value="1"/>
</dbReference>
<dbReference type="HAMAP" id="MF_00208">
    <property type="entry name" value="MurE"/>
    <property type="match status" value="1"/>
</dbReference>
<dbReference type="InterPro" id="IPR036615">
    <property type="entry name" value="Mur_ligase_C_dom_sf"/>
</dbReference>
<evidence type="ECO:0000256" key="2">
    <source>
        <dbReference type="ARBA" id="ARBA00005898"/>
    </source>
</evidence>
<keyword evidence="8" id="KW-0067">ATP-binding</keyword>
<comment type="function">
    <text evidence="8">Catalyzes the addition of meso-diaminopimelic acid to the nucleotide precursor UDP-N-acetylmuramoyl-L-alanyl-D-glutamate (UMAG) in the biosynthesis of bacterial cell-wall peptidoglycan.</text>
</comment>
<keyword evidence="6 8" id="KW-0131">Cell cycle</keyword>
<comment type="catalytic activity">
    <reaction evidence="8">
        <text>UDP-N-acetyl-alpha-D-muramoyl-L-alanyl-D-glutamate + meso-2,6-diaminopimelate + ATP = UDP-N-acetyl-alpha-D-muramoyl-L-alanyl-gamma-D-glutamyl-meso-2,6-diaminopimelate + ADP + phosphate + H(+)</text>
        <dbReference type="Rhea" id="RHEA:23676"/>
        <dbReference type="ChEBI" id="CHEBI:15378"/>
        <dbReference type="ChEBI" id="CHEBI:30616"/>
        <dbReference type="ChEBI" id="CHEBI:43474"/>
        <dbReference type="ChEBI" id="CHEBI:57791"/>
        <dbReference type="ChEBI" id="CHEBI:83900"/>
        <dbReference type="ChEBI" id="CHEBI:83905"/>
        <dbReference type="ChEBI" id="CHEBI:456216"/>
        <dbReference type="EC" id="6.3.2.13"/>
    </reaction>
</comment>
<dbReference type="InterPro" id="IPR036565">
    <property type="entry name" value="Mur-like_cat_sf"/>
</dbReference>
<evidence type="ECO:0000313" key="14">
    <source>
        <dbReference type="Proteomes" id="UP000824145"/>
    </source>
</evidence>
<keyword evidence="8 13" id="KW-0436">Ligase</keyword>
<feature type="domain" description="Mur ligase C-terminal" evidence="11">
    <location>
        <begin position="327"/>
        <end position="450"/>
    </location>
</feature>
<reference evidence="13" key="1">
    <citation type="submission" date="2020-10" db="EMBL/GenBank/DDBJ databases">
        <authorList>
            <person name="Gilroy R."/>
        </authorList>
    </citation>
    <scope>NUCLEOTIDE SEQUENCE</scope>
    <source>
        <strain evidence="13">9366</strain>
    </source>
</reference>
<organism evidence="13 14">
    <name type="scientific">Candidatus Caccalectryoclostridium excrementigallinarum</name>
    <dbReference type="NCBI Taxonomy" id="2840710"/>
    <lineage>
        <taxon>Bacteria</taxon>
        <taxon>Bacillati</taxon>
        <taxon>Bacillota</taxon>
        <taxon>Clostridia</taxon>
        <taxon>Christensenellales</taxon>
        <taxon>Christensenellaceae</taxon>
        <taxon>Christensenellaceae incertae sedis</taxon>
        <taxon>Candidatus Caccalectryoclostridium</taxon>
    </lineage>
</organism>
<dbReference type="InterPro" id="IPR035911">
    <property type="entry name" value="MurE/MurF_N"/>
</dbReference>
<dbReference type="Pfam" id="PF08245">
    <property type="entry name" value="Mur_ligase_M"/>
    <property type="match status" value="1"/>
</dbReference>
<evidence type="ECO:0000256" key="4">
    <source>
        <dbReference type="ARBA" id="ARBA00022960"/>
    </source>
</evidence>
<dbReference type="GO" id="GO:0005524">
    <property type="term" value="F:ATP binding"/>
    <property type="evidence" value="ECO:0007669"/>
    <property type="project" value="UniProtKB-UniRule"/>
</dbReference>
<dbReference type="NCBIfam" id="TIGR01085">
    <property type="entry name" value="murE"/>
    <property type="match status" value="1"/>
</dbReference>
<feature type="binding site" evidence="8">
    <location>
        <position position="375"/>
    </location>
    <ligand>
        <name>meso-2,6-diaminopimelate</name>
        <dbReference type="ChEBI" id="CHEBI:57791"/>
    </ligand>
</feature>
<evidence type="ECO:0000256" key="3">
    <source>
        <dbReference type="ARBA" id="ARBA00022618"/>
    </source>
</evidence>
<feature type="domain" description="Mur ligase central" evidence="12">
    <location>
        <begin position="107"/>
        <end position="305"/>
    </location>
</feature>
<evidence type="ECO:0000259" key="10">
    <source>
        <dbReference type="Pfam" id="PF01225"/>
    </source>
</evidence>
<keyword evidence="4 8" id="KW-0133">Cell shape</keyword>
<feature type="short sequence motif" description="Meso-diaminopimelate recognition motif" evidence="8">
    <location>
        <begin position="399"/>
        <end position="402"/>
    </location>
</feature>
<dbReference type="PANTHER" id="PTHR23135:SF4">
    <property type="entry name" value="UDP-N-ACETYLMURAMOYL-L-ALANYL-D-GLUTAMATE--2,6-DIAMINOPIMELATE LIGASE MURE HOMOLOG, CHLOROPLASTIC"/>
    <property type="match status" value="1"/>
</dbReference>
<keyword evidence="7 8" id="KW-0961">Cell wall biogenesis/degradation</keyword>